<dbReference type="GO" id="GO:0004721">
    <property type="term" value="F:phosphoprotein phosphatase activity"/>
    <property type="evidence" value="ECO:0000318"/>
    <property type="project" value="GO_Central"/>
</dbReference>
<dbReference type="Proteomes" id="UP000000600">
    <property type="component" value="Unassembled WGS sequence"/>
</dbReference>
<dbReference type="Pfam" id="PF03031">
    <property type="entry name" value="NIF"/>
    <property type="match status" value="1"/>
</dbReference>
<dbReference type="NCBIfam" id="TIGR02251">
    <property type="entry name" value="HIF-SF_euk"/>
    <property type="match status" value="1"/>
</dbReference>
<dbReference type="InterPro" id="IPR023214">
    <property type="entry name" value="HAD_sf"/>
</dbReference>
<evidence type="ECO:0000313" key="4">
    <source>
        <dbReference type="Proteomes" id="UP000000600"/>
    </source>
</evidence>
<keyword evidence="4" id="KW-1185">Reference proteome</keyword>
<dbReference type="InterPro" id="IPR004274">
    <property type="entry name" value="FCP1_dom"/>
</dbReference>
<dbReference type="AlphaFoldDB" id="A0E0T6"/>
<dbReference type="SUPFAM" id="SSF56784">
    <property type="entry name" value="HAD-like"/>
    <property type="match status" value="1"/>
</dbReference>
<dbReference type="eggNOG" id="KOG1605">
    <property type="taxonomic scope" value="Eukaryota"/>
</dbReference>
<feature type="region of interest" description="Disordered" evidence="1">
    <location>
        <begin position="259"/>
        <end position="287"/>
    </location>
</feature>
<dbReference type="Gene3D" id="3.40.50.1000">
    <property type="entry name" value="HAD superfamily/HAD-like"/>
    <property type="match status" value="1"/>
</dbReference>
<dbReference type="SMART" id="SM00577">
    <property type="entry name" value="CPDc"/>
    <property type="match status" value="1"/>
</dbReference>
<dbReference type="RefSeq" id="XP_001456300.1">
    <property type="nucleotide sequence ID" value="XM_001456263.1"/>
</dbReference>
<dbReference type="GeneID" id="5042085"/>
<dbReference type="InParanoid" id="A0E0T6"/>
<proteinExistence type="predicted"/>
<dbReference type="CDD" id="cd07521">
    <property type="entry name" value="HAD_FCP1-like"/>
    <property type="match status" value="1"/>
</dbReference>
<dbReference type="HOGENOM" id="CLU_409102_0_0_1"/>
<feature type="region of interest" description="Disordered" evidence="1">
    <location>
        <begin position="1"/>
        <end position="61"/>
    </location>
</feature>
<feature type="compositionally biased region" description="Polar residues" evidence="1">
    <location>
        <begin position="260"/>
        <end position="283"/>
    </location>
</feature>
<feature type="domain" description="FCP1 homology" evidence="2">
    <location>
        <begin position="521"/>
        <end position="672"/>
    </location>
</feature>
<reference evidence="3 4" key="1">
    <citation type="journal article" date="2006" name="Nature">
        <title>Global trends of whole-genome duplications revealed by the ciliate Paramecium tetraurelia.</title>
        <authorList>
            <consortium name="Genoscope"/>
            <person name="Aury J.-M."/>
            <person name="Jaillon O."/>
            <person name="Duret L."/>
            <person name="Noel B."/>
            <person name="Jubin C."/>
            <person name="Porcel B.M."/>
            <person name="Segurens B."/>
            <person name="Daubin V."/>
            <person name="Anthouard V."/>
            <person name="Aiach N."/>
            <person name="Arnaiz O."/>
            <person name="Billaut A."/>
            <person name="Beisson J."/>
            <person name="Blanc I."/>
            <person name="Bouhouche K."/>
            <person name="Camara F."/>
            <person name="Duharcourt S."/>
            <person name="Guigo R."/>
            <person name="Gogendeau D."/>
            <person name="Katinka M."/>
            <person name="Keller A.-M."/>
            <person name="Kissmehl R."/>
            <person name="Klotz C."/>
            <person name="Koll F."/>
            <person name="Le Moue A."/>
            <person name="Lepere C."/>
            <person name="Malinsky S."/>
            <person name="Nowacki M."/>
            <person name="Nowak J.K."/>
            <person name="Plattner H."/>
            <person name="Poulain J."/>
            <person name="Ruiz F."/>
            <person name="Serrano V."/>
            <person name="Zagulski M."/>
            <person name="Dessen P."/>
            <person name="Betermier M."/>
            <person name="Weissenbach J."/>
            <person name="Scarpelli C."/>
            <person name="Schachter V."/>
            <person name="Sperling L."/>
            <person name="Meyer E."/>
            <person name="Cohen J."/>
            <person name="Wincker P."/>
        </authorList>
    </citation>
    <scope>NUCLEOTIDE SEQUENCE [LARGE SCALE GENOMIC DNA]</scope>
    <source>
        <strain evidence="3 4">Stock d4-2</strain>
    </source>
</reference>
<dbReference type="KEGG" id="ptm:GSPATT00022071001"/>
<evidence type="ECO:0000256" key="1">
    <source>
        <dbReference type="SAM" id="MobiDB-lite"/>
    </source>
</evidence>
<dbReference type="InterPro" id="IPR036412">
    <property type="entry name" value="HAD-like_sf"/>
</dbReference>
<accession>A0E0T6</accession>
<dbReference type="STRING" id="5888.A0E0T6"/>
<feature type="compositionally biased region" description="Polar residues" evidence="1">
    <location>
        <begin position="1"/>
        <end position="19"/>
    </location>
</feature>
<feature type="compositionally biased region" description="Basic and acidic residues" evidence="1">
    <location>
        <begin position="29"/>
        <end position="39"/>
    </location>
</feature>
<evidence type="ECO:0000259" key="2">
    <source>
        <dbReference type="PROSITE" id="PS50969"/>
    </source>
</evidence>
<gene>
    <name evidence="3" type="ORF">GSPATT00022071001</name>
</gene>
<dbReference type="FunFam" id="3.40.50.1000:FF:000184">
    <property type="entry name" value="Uncharacterized protein"/>
    <property type="match status" value="1"/>
</dbReference>
<dbReference type="PROSITE" id="PS50969">
    <property type="entry name" value="FCP1"/>
    <property type="match status" value="1"/>
</dbReference>
<sequence length="707" mass="82098">MFYSRSNPKLSDCQNKLNTSSYSSKSRGSFKEISPETRSKASSNIIDITPSNPNRPLTARNEYTNPSKVKQLLNNLIQGEQSKTSTQLFGQSLFQKKQVDSRSSRGDSLCKLKLIFIVSSRISNFGKQNVKSPQNNETFLKSAFIIPDTSRDQDKKPYQNLYYQSNKQHDNNTSQQKSNKNSKLLTISQIAQQCKKNSITPTRQNTINNENVNNQNNINYKTNSNQKNKQQQTFIAQVCSNKKNPTTYMETFNILKQKLDNNNIQSNQTSGKKQNEKSINVSPLKSPKSKIENTKYIPNQTIDDATQQNIYKSLLQKEQIWNDIIILIDNPNQMTLATKCTQLQKLIRMISEKHHSEYLFRIEPQILEIFLFESFACYLLVSDYLQDQTNEDQNIKNLIQYIINSNLYVLQVLENVTNNSLNLNLLKQRIDLRTFNIRKVCPKGKQALQKNNFIIKSILGLMYFIQSIQKSKRIDEITRPEIFMILSRITSTPDQYILQLKKINSQIEQIMPLDLERALAASNKDYTLVLDLDETLVHYQEVNQYTIKKFPKGGGQFLVRPFAEEFLDSLSKYYEIFIFTAALPDYANFIIDIIDKKGVVKQRLYRDKTIFKDQVYIKDLSILNRSLAKVIIVDNMPENFQLQPENGIYIQSWFGDTKDKALKDLQPLLESIKKCKDVRVALNQFREQMIERVQMGIKNPYQYLQLN</sequence>
<dbReference type="OMA" id="METFNIL"/>
<dbReference type="EMBL" id="CT868652">
    <property type="protein sequence ID" value="CAK88903.1"/>
    <property type="molecule type" value="Genomic_DNA"/>
</dbReference>
<dbReference type="OrthoDB" id="287041at2759"/>
<dbReference type="PANTHER" id="PTHR12210">
    <property type="entry name" value="DULLARD PROTEIN PHOSPHATASE"/>
    <property type="match status" value="1"/>
</dbReference>
<dbReference type="InterPro" id="IPR011948">
    <property type="entry name" value="Dullard_phosphatase"/>
</dbReference>
<evidence type="ECO:0000313" key="3">
    <source>
        <dbReference type="EMBL" id="CAK88903.1"/>
    </source>
</evidence>
<feature type="compositionally biased region" description="Polar residues" evidence="1">
    <location>
        <begin position="40"/>
        <end position="61"/>
    </location>
</feature>
<organism evidence="3 4">
    <name type="scientific">Paramecium tetraurelia</name>
    <dbReference type="NCBI Taxonomy" id="5888"/>
    <lineage>
        <taxon>Eukaryota</taxon>
        <taxon>Sar</taxon>
        <taxon>Alveolata</taxon>
        <taxon>Ciliophora</taxon>
        <taxon>Intramacronucleata</taxon>
        <taxon>Oligohymenophorea</taxon>
        <taxon>Peniculida</taxon>
        <taxon>Parameciidae</taxon>
        <taxon>Paramecium</taxon>
    </lineage>
</organism>
<dbReference type="InterPro" id="IPR050365">
    <property type="entry name" value="TIM50"/>
</dbReference>
<name>A0E0T6_PARTE</name>
<protein>
    <recommendedName>
        <fullName evidence="2">FCP1 homology domain-containing protein</fullName>
    </recommendedName>
</protein>